<name>A0A8H3FSN0_9LECA</name>
<dbReference type="AlphaFoldDB" id="A0A8H3FSN0"/>
<dbReference type="InterPro" id="IPR000073">
    <property type="entry name" value="AB_hydrolase_1"/>
</dbReference>
<sequence length="278" mass="30096">MSIASKFPSTCEISSSSSTSCLYLEWYQPQHQSATRAPCPKKTVVIVPGFWVDPTSFDEVVHGLQGRGYRATTIRLPSRGCEPPTKTLVDDARAVHDEVDKLVQEGYDVTVVMHSAGGLIAPEGLQGLQAPDLAKAGGVTGLLYITASCMSVGEEAPPALWFLFEGDYLWAKDPRETLFNDLPAAEADMATKRLKHYPAHNYNAKLSQEPWKDVPSVCLECYKDATISLDLQSIFAAKIPGCDVEICNSGHSPFLSQPKKVVGAIIKAAEKPNKGSGL</sequence>
<evidence type="ECO:0000313" key="2">
    <source>
        <dbReference type="EMBL" id="CAF9928604.1"/>
    </source>
</evidence>
<comment type="caution">
    <text evidence="2">The sequence shown here is derived from an EMBL/GenBank/DDBJ whole genome shotgun (WGS) entry which is preliminary data.</text>
</comment>
<dbReference type="OrthoDB" id="408373at2759"/>
<proteinExistence type="predicted"/>
<dbReference type="Pfam" id="PF12697">
    <property type="entry name" value="Abhydrolase_6"/>
    <property type="match status" value="1"/>
</dbReference>
<reference evidence="2" key="1">
    <citation type="submission" date="2021-03" db="EMBL/GenBank/DDBJ databases">
        <authorList>
            <person name="Tagirdzhanova G."/>
        </authorList>
    </citation>
    <scope>NUCLEOTIDE SEQUENCE</scope>
</reference>
<gene>
    <name evidence="2" type="ORF">ALECFALPRED_004095</name>
</gene>
<dbReference type="SUPFAM" id="SSF53474">
    <property type="entry name" value="alpha/beta-Hydrolases"/>
    <property type="match status" value="1"/>
</dbReference>
<dbReference type="InterPro" id="IPR029058">
    <property type="entry name" value="AB_hydrolase_fold"/>
</dbReference>
<accession>A0A8H3FSN0</accession>
<feature type="domain" description="AB hydrolase-1" evidence="1">
    <location>
        <begin position="44"/>
        <end position="263"/>
    </location>
</feature>
<evidence type="ECO:0000259" key="1">
    <source>
        <dbReference type="Pfam" id="PF12697"/>
    </source>
</evidence>
<dbReference type="PANTHER" id="PTHR37017:SF11">
    <property type="entry name" value="ESTERASE_LIPASE_THIOESTERASE DOMAIN-CONTAINING PROTEIN"/>
    <property type="match status" value="1"/>
</dbReference>
<evidence type="ECO:0000313" key="3">
    <source>
        <dbReference type="Proteomes" id="UP000664203"/>
    </source>
</evidence>
<dbReference type="EMBL" id="CAJPDR010000253">
    <property type="protein sequence ID" value="CAF9928604.1"/>
    <property type="molecule type" value="Genomic_DNA"/>
</dbReference>
<organism evidence="2 3">
    <name type="scientific">Alectoria fallacina</name>
    <dbReference type="NCBI Taxonomy" id="1903189"/>
    <lineage>
        <taxon>Eukaryota</taxon>
        <taxon>Fungi</taxon>
        <taxon>Dikarya</taxon>
        <taxon>Ascomycota</taxon>
        <taxon>Pezizomycotina</taxon>
        <taxon>Lecanoromycetes</taxon>
        <taxon>OSLEUM clade</taxon>
        <taxon>Lecanoromycetidae</taxon>
        <taxon>Lecanorales</taxon>
        <taxon>Lecanorineae</taxon>
        <taxon>Parmeliaceae</taxon>
        <taxon>Alectoria</taxon>
    </lineage>
</organism>
<dbReference type="InterPro" id="IPR052897">
    <property type="entry name" value="Sec-Metab_Biosynth_Hydrolase"/>
</dbReference>
<protein>
    <recommendedName>
        <fullName evidence="1">AB hydrolase-1 domain-containing protein</fullName>
    </recommendedName>
</protein>
<keyword evidence="3" id="KW-1185">Reference proteome</keyword>
<dbReference type="Gene3D" id="3.40.50.1820">
    <property type="entry name" value="alpha/beta hydrolase"/>
    <property type="match status" value="1"/>
</dbReference>
<dbReference type="Proteomes" id="UP000664203">
    <property type="component" value="Unassembled WGS sequence"/>
</dbReference>
<dbReference type="PANTHER" id="PTHR37017">
    <property type="entry name" value="AB HYDROLASE-1 DOMAIN-CONTAINING PROTEIN-RELATED"/>
    <property type="match status" value="1"/>
</dbReference>